<feature type="region of interest" description="Disordered" evidence="1">
    <location>
        <begin position="107"/>
        <end position="143"/>
    </location>
</feature>
<feature type="region of interest" description="Disordered" evidence="1">
    <location>
        <begin position="172"/>
        <end position="200"/>
    </location>
</feature>
<dbReference type="Pfam" id="PF17110">
    <property type="entry name" value="TFB6"/>
    <property type="match status" value="1"/>
</dbReference>
<dbReference type="PANTHER" id="PTHR37781">
    <property type="entry name" value="TFIIH COMPLEX SUBUNIT"/>
    <property type="match status" value="1"/>
</dbReference>
<sequence length="384" mass="43274">MLSIYRVCTFLIRQELKKLKLIKCGARVHQKINIPFFVMNAPSTPRHPEPDQEVELTDHDIPEDLAEALDLSSDSEEAVGSESVEMVPTATTGSIDDFTDLDATINRPSPVNPFGQNRGLTASEPPRLVRRPPQRPRKLSGAQQSRLVAYMDAKLLQIQRMFIKYLSLRNDDDENDVDDEQAEKSPLAEIDASPPPQAEPDDVYKYTLDRLLEQVTSAVLLLWVSLYGTKEIPAIYHSNLADSEPKDELQIDLIDPSTVAGQPAYLIRIMGDLADYLEKYRLDSFQDFHLVLELLAKIDNFASILIDQTEKPIFSTTDKVRMDSIVQRTKILMVAKFEEFQAAVDASEADERGKRGVHSGRDLLPTYQLLVGEIYEGITDRTSI</sequence>
<accession>A0A9P8PLV2</accession>
<dbReference type="PANTHER" id="PTHR37781:SF1">
    <property type="entry name" value="ADR380WP"/>
    <property type="match status" value="1"/>
</dbReference>
<feature type="compositionally biased region" description="Polar residues" evidence="1">
    <location>
        <begin position="107"/>
        <end position="120"/>
    </location>
</feature>
<organism evidence="2 3">
    <name type="scientific">Ogataea polymorpha</name>
    <dbReference type="NCBI Taxonomy" id="460523"/>
    <lineage>
        <taxon>Eukaryota</taxon>
        <taxon>Fungi</taxon>
        <taxon>Dikarya</taxon>
        <taxon>Ascomycota</taxon>
        <taxon>Saccharomycotina</taxon>
        <taxon>Pichiomycetes</taxon>
        <taxon>Pichiales</taxon>
        <taxon>Pichiaceae</taxon>
        <taxon>Ogataea</taxon>
    </lineage>
</organism>
<evidence type="ECO:0000313" key="3">
    <source>
        <dbReference type="Proteomes" id="UP000788993"/>
    </source>
</evidence>
<gene>
    <name evidence="2" type="ORF">OGATHE_001870</name>
</gene>
<dbReference type="InterPro" id="IPR031349">
    <property type="entry name" value="Tfb6"/>
</dbReference>
<feature type="compositionally biased region" description="Acidic residues" evidence="1">
    <location>
        <begin position="172"/>
        <end position="181"/>
    </location>
</feature>
<dbReference type="EMBL" id="JAEUBD010000526">
    <property type="protein sequence ID" value="KAH3673890.1"/>
    <property type="molecule type" value="Genomic_DNA"/>
</dbReference>
<proteinExistence type="predicted"/>
<feature type="compositionally biased region" description="Basic residues" evidence="1">
    <location>
        <begin position="128"/>
        <end position="138"/>
    </location>
</feature>
<comment type="caution">
    <text evidence="2">The sequence shown here is derived from an EMBL/GenBank/DDBJ whole genome shotgun (WGS) entry which is preliminary data.</text>
</comment>
<reference evidence="2" key="2">
    <citation type="submission" date="2021-01" db="EMBL/GenBank/DDBJ databases">
        <authorList>
            <person name="Schikora-Tamarit M.A."/>
        </authorList>
    </citation>
    <scope>NUCLEOTIDE SEQUENCE</scope>
    <source>
        <strain evidence="2">NCAIM Y.01608</strain>
    </source>
</reference>
<dbReference type="Proteomes" id="UP000788993">
    <property type="component" value="Unassembled WGS sequence"/>
</dbReference>
<name>A0A9P8PLV2_9ASCO</name>
<evidence type="ECO:0000256" key="1">
    <source>
        <dbReference type="SAM" id="MobiDB-lite"/>
    </source>
</evidence>
<protein>
    <submittedName>
        <fullName evidence="2">Uncharacterized protein</fullName>
    </submittedName>
</protein>
<dbReference type="GO" id="GO:0005675">
    <property type="term" value="C:transcription factor TFIIH holo complex"/>
    <property type="evidence" value="ECO:0007669"/>
    <property type="project" value="TreeGrafter"/>
</dbReference>
<keyword evidence="3" id="KW-1185">Reference proteome</keyword>
<reference evidence="2" key="1">
    <citation type="journal article" date="2021" name="Open Biol.">
        <title>Shared evolutionary footprints suggest mitochondrial oxidative damage underlies multiple complex I losses in fungi.</title>
        <authorList>
            <person name="Schikora-Tamarit M.A."/>
            <person name="Marcet-Houben M."/>
            <person name="Nosek J."/>
            <person name="Gabaldon T."/>
        </authorList>
    </citation>
    <scope>NUCLEOTIDE SEQUENCE</scope>
    <source>
        <strain evidence="2">NCAIM Y.01608</strain>
    </source>
</reference>
<dbReference type="AlphaFoldDB" id="A0A9P8PLV2"/>
<evidence type="ECO:0000313" key="2">
    <source>
        <dbReference type="EMBL" id="KAH3673890.1"/>
    </source>
</evidence>